<dbReference type="SUPFAM" id="SSF51905">
    <property type="entry name" value="FAD/NAD(P)-binding domain"/>
    <property type="match status" value="1"/>
</dbReference>
<sequence>MSIPQECTVLVVGGGPGGSYAASVLAREGISTVLLEADFFPRYHIGESLLPSTREFLKFIDVYEKFESHGFRHKNGASFSYNSKPAAYTNFLAFGGHAWNVVRSECDQILFEHAKDSGAKVFDGVKVNAVEFESIGVNDGHGDSEPERPVSASWRSKDKSSSGTINFKYLVDASGRAGLISTKYMKNRRYNEGLKNIATWGYFKDAGTYGKGTPGEGDPFFPRLKDGTGWAWFIPLHNGTTSVGLVMQQTSFTARKKAMKSPNTKEFFLHNVHDAPMISELIEDAELVSEIKSATDWSYSATSYASPYIRIVGDAGCFIDPLFSSGVHLALTGALSASASICAAIKGDCSEEIAANWHSEKTRESYTRFLLVVTSAYAQITGLETPVLNEYDEENFDRAFSFFRPIIQGTVEVGGEKLSTEDVADSVEFCMRVIRKVNGTMKMFSDNEELGKDKLGERTCDRIKKEELKSDLNKFRDDIIHGMTVNLQQGALGLIKAASQIDTLA</sequence>
<feature type="domain" description="FAD-binding" evidence="6">
    <location>
        <begin position="6"/>
        <end position="362"/>
    </location>
</feature>
<evidence type="ECO:0000256" key="5">
    <source>
        <dbReference type="SAM" id="MobiDB-lite"/>
    </source>
</evidence>
<dbReference type="OrthoDB" id="3340390at2759"/>
<feature type="region of interest" description="Disordered" evidence="5">
    <location>
        <begin position="137"/>
        <end position="161"/>
    </location>
</feature>
<organism evidence="7 8">
    <name type="scientific">Penicillium steckii</name>
    <dbReference type="NCBI Taxonomy" id="303698"/>
    <lineage>
        <taxon>Eukaryota</taxon>
        <taxon>Fungi</taxon>
        <taxon>Dikarya</taxon>
        <taxon>Ascomycota</taxon>
        <taxon>Pezizomycotina</taxon>
        <taxon>Eurotiomycetes</taxon>
        <taxon>Eurotiomycetidae</taxon>
        <taxon>Eurotiales</taxon>
        <taxon>Aspergillaceae</taxon>
        <taxon>Penicillium</taxon>
    </lineage>
</organism>
<keyword evidence="2" id="KW-0285">Flavoprotein</keyword>
<dbReference type="AlphaFoldDB" id="A0A1V6T9C3"/>
<gene>
    <name evidence="7" type="ORF">PENSTE_c009G04555</name>
</gene>
<proteinExistence type="inferred from homology"/>
<evidence type="ECO:0000256" key="2">
    <source>
        <dbReference type="ARBA" id="ARBA00022630"/>
    </source>
</evidence>
<comment type="similarity">
    <text evidence="1">Belongs to the flavin-dependent halogenase family.</text>
</comment>
<dbReference type="InterPro" id="IPR050816">
    <property type="entry name" value="Flavin-dep_Halogenase_NPB"/>
</dbReference>
<dbReference type="PANTHER" id="PTHR43747:SF5">
    <property type="entry name" value="FAD-BINDING DOMAIN-CONTAINING PROTEIN"/>
    <property type="match status" value="1"/>
</dbReference>
<dbReference type="GO" id="GO:0071949">
    <property type="term" value="F:FAD binding"/>
    <property type="evidence" value="ECO:0007669"/>
    <property type="project" value="InterPro"/>
</dbReference>
<accession>A0A1V6T9C3</accession>
<reference evidence="8" key="1">
    <citation type="journal article" date="2017" name="Nat. Microbiol.">
        <title>Global analysis of biosynthetic gene clusters reveals vast potential of secondary metabolite production in Penicillium species.</title>
        <authorList>
            <person name="Nielsen J.C."/>
            <person name="Grijseels S."/>
            <person name="Prigent S."/>
            <person name="Ji B."/>
            <person name="Dainat J."/>
            <person name="Nielsen K.F."/>
            <person name="Frisvad J.C."/>
            <person name="Workman M."/>
            <person name="Nielsen J."/>
        </authorList>
    </citation>
    <scope>NUCLEOTIDE SEQUENCE [LARGE SCALE GENOMIC DNA]</scope>
    <source>
        <strain evidence="8">IBT 24891</strain>
    </source>
</reference>
<protein>
    <recommendedName>
        <fullName evidence="6">FAD-binding domain-containing protein</fullName>
    </recommendedName>
</protein>
<dbReference type="Proteomes" id="UP000191285">
    <property type="component" value="Unassembled WGS sequence"/>
</dbReference>
<dbReference type="PANTHER" id="PTHR43747">
    <property type="entry name" value="FAD-BINDING PROTEIN"/>
    <property type="match status" value="1"/>
</dbReference>
<keyword evidence="8" id="KW-1185">Reference proteome</keyword>
<name>A0A1V6T9C3_9EURO</name>
<dbReference type="Pfam" id="PF01494">
    <property type="entry name" value="FAD_binding_3"/>
    <property type="match status" value="1"/>
</dbReference>
<evidence type="ECO:0000256" key="4">
    <source>
        <dbReference type="ARBA" id="ARBA00023002"/>
    </source>
</evidence>
<evidence type="ECO:0000256" key="3">
    <source>
        <dbReference type="ARBA" id="ARBA00022827"/>
    </source>
</evidence>
<dbReference type="STRING" id="303698.A0A1V6T9C3"/>
<evidence type="ECO:0000256" key="1">
    <source>
        <dbReference type="ARBA" id="ARBA00005706"/>
    </source>
</evidence>
<dbReference type="Gene3D" id="3.50.50.60">
    <property type="entry name" value="FAD/NAD(P)-binding domain"/>
    <property type="match status" value="1"/>
</dbReference>
<keyword evidence="4" id="KW-0560">Oxidoreductase</keyword>
<dbReference type="GO" id="GO:0016491">
    <property type="term" value="F:oxidoreductase activity"/>
    <property type="evidence" value="ECO:0007669"/>
    <property type="project" value="UniProtKB-KW"/>
</dbReference>
<dbReference type="PRINTS" id="PR00420">
    <property type="entry name" value="RNGMNOXGNASE"/>
</dbReference>
<evidence type="ECO:0000313" key="7">
    <source>
        <dbReference type="EMBL" id="OQE22978.1"/>
    </source>
</evidence>
<dbReference type="EMBL" id="MLKD01000009">
    <property type="protein sequence ID" value="OQE22978.1"/>
    <property type="molecule type" value="Genomic_DNA"/>
</dbReference>
<evidence type="ECO:0000313" key="8">
    <source>
        <dbReference type="Proteomes" id="UP000191285"/>
    </source>
</evidence>
<dbReference type="InterPro" id="IPR002938">
    <property type="entry name" value="FAD-bd"/>
</dbReference>
<evidence type="ECO:0000259" key="6">
    <source>
        <dbReference type="Pfam" id="PF01494"/>
    </source>
</evidence>
<comment type="caution">
    <text evidence="7">The sequence shown here is derived from an EMBL/GenBank/DDBJ whole genome shotgun (WGS) entry which is preliminary data.</text>
</comment>
<dbReference type="InterPro" id="IPR036188">
    <property type="entry name" value="FAD/NAD-bd_sf"/>
</dbReference>
<keyword evidence="3" id="KW-0274">FAD</keyword>